<evidence type="ECO:0000256" key="1">
    <source>
        <dbReference type="ARBA" id="ARBA00004141"/>
    </source>
</evidence>
<dbReference type="AlphaFoldDB" id="A0A9P0F0K7"/>
<sequence>MTQVQRGSWIQEKIDLIKSEIVRDDVVDGWFLMGSVWPIAAIISVYLIFVLKVGPKFMEKRKPLEMKGIMLAYNLFQVFQNGWLVWLLFSYPGSMTYTAKHICTPLGRNNNPFFIPICAGSWHFFMSKVYDLLDTVFFVLRKKQSHVTFLHVYHHANMVLASWAYLKYMKGEQAVFIGVLNAFVHVVMYSYYFLSALGPSVQKYLWWKKYITKLQITQFVMIITFVSVLLWFNCKILLSYALYASVNAFIFLILFLNFYAKTYNKKREVRTTEDKNK</sequence>
<dbReference type="EMBL" id="OU963863">
    <property type="protein sequence ID" value="CAH0384642.1"/>
    <property type="molecule type" value="Genomic_DNA"/>
</dbReference>
<dbReference type="PANTHER" id="PTHR11157:SF103">
    <property type="entry name" value="ELONGATION OF VERY LONG CHAIN FATTY ACIDS PROTEIN"/>
    <property type="match status" value="1"/>
</dbReference>
<dbReference type="KEGG" id="btab:109040551"/>
<reference evidence="11" key="1">
    <citation type="submission" date="2021-12" db="EMBL/GenBank/DDBJ databases">
        <authorList>
            <person name="King R."/>
        </authorList>
    </citation>
    <scope>NUCLEOTIDE SEQUENCE</scope>
</reference>
<evidence type="ECO:0000313" key="11">
    <source>
        <dbReference type="EMBL" id="CAH0384642.1"/>
    </source>
</evidence>
<comment type="similarity">
    <text evidence="10">Belongs to the ELO family.</text>
</comment>
<dbReference type="PANTHER" id="PTHR11157">
    <property type="entry name" value="FATTY ACID ACYL TRANSFERASE-RELATED"/>
    <property type="match status" value="1"/>
</dbReference>
<organism evidence="11 12">
    <name type="scientific">Bemisia tabaci</name>
    <name type="common">Sweetpotato whitefly</name>
    <name type="synonym">Aleurodes tabaci</name>
    <dbReference type="NCBI Taxonomy" id="7038"/>
    <lineage>
        <taxon>Eukaryota</taxon>
        <taxon>Metazoa</taxon>
        <taxon>Ecdysozoa</taxon>
        <taxon>Arthropoda</taxon>
        <taxon>Hexapoda</taxon>
        <taxon>Insecta</taxon>
        <taxon>Pterygota</taxon>
        <taxon>Neoptera</taxon>
        <taxon>Paraneoptera</taxon>
        <taxon>Hemiptera</taxon>
        <taxon>Sternorrhyncha</taxon>
        <taxon>Aleyrodoidea</taxon>
        <taxon>Aleyrodidae</taxon>
        <taxon>Aleyrodinae</taxon>
        <taxon>Bemisia</taxon>
    </lineage>
</organism>
<keyword evidence="4 10" id="KW-0812">Transmembrane</keyword>
<evidence type="ECO:0000256" key="3">
    <source>
        <dbReference type="ARBA" id="ARBA00022679"/>
    </source>
</evidence>
<gene>
    <name evidence="11" type="ORF">BEMITA_LOCUS3944</name>
</gene>
<keyword evidence="12" id="KW-1185">Reference proteome</keyword>
<dbReference type="InterPro" id="IPR002076">
    <property type="entry name" value="ELO_fam"/>
</dbReference>
<dbReference type="EC" id="2.3.1.199" evidence="10"/>
<proteinExistence type="inferred from homology"/>
<dbReference type="Proteomes" id="UP001152759">
    <property type="component" value="Chromosome 2"/>
</dbReference>
<feature type="transmembrane region" description="Helical" evidence="10">
    <location>
        <begin position="174"/>
        <end position="194"/>
    </location>
</feature>
<evidence type="ECO:0000256" key="9">
    <source>
        <dbReference type="ARBA" id="ARBA00023160"/>
    </source>
</evidence>
<feature type="transmembrane region" description="Helical" evidence="10">
    <location>
        <begin position="71"/>
        <end position="93"/>
    </location>
</feature>
<keyword evidence="9 10" id="KW-0275">Fatty acid biosynthesis</keyword>
<accession>A0A9P0F0K7</accession>
<evidence type="ECO:0000256" key="10">
    <source>
        <dbReference type="RuleBase" id="RU361115"/>
    </source>
</evidence>
<feature type="transmembrane region" description="Helical" evidence="10">
    <location>
        <begin position="214"/>
        <end position="232"/>
    </location>
</feature>
<feature type="transmembrane region" description="Helical" evidence="10">
    <location>
        <begin position="238"/>
        <end position="260"/>
    </location>
</feature>
<evidence type="ECO:0000256" key="2">
    <source>
        <dbReference type="ARBA" id="ARBA00022516"/>
    </source>
</evidence>
<feature type="transmembrane region" description="Helical" evidence="10">
    <location>
        <begin position="30"/>
        <end position="51"/>
    </location>
</feature>
<dbReference type="GO" id="GO:0009922">
    <property type="term" value="F:fatty acid elongase activity"/>
    <property type="evidence" value="ECO:0007669"/>
    <property type="project" value="UniProtKB-EC"/>
</dbReference>
<keyword evidence="6 10" id="KW-1133">Transmembrane helix</keyword>
<name>A0A9P0F0K7_BEMTA</name>
<evidence type="ECO:0000256" key="6">
    <source>
        <dbReference type="ARBA" id="ARBA00022989"/>
    </source>
</evidence>
<keyword evidence="7 10" id="KW-0443">Lipid metabolism</keyword>
<comment type="catalytic activity">
    <reaction evidence="10">
        <text>a very-long-chain acyl-CoA + malonyl-CoA + H(+) = a very-long-chain 3-oxoacyl-CoA + CO2 + CoA</text>
        <dbReference type="Rhea" id="RHEA:32727"/>
        <dbReference type="ChEBI" id="CHEBI:15378"/>
        <dbReference type="ChEBI" id="CHEBI:16526"/>
        <dbReference type="ChEBI" id="CHEBI:57287"/>
        <dbReference type="ChEBI" id="CHEBI:57384"/>
        <dbReference type="ChEBI" id="CHEBI:90725"/>
        <dbReference type="ChEBI" id="CHEBI:90736"/>
        <dbReference type="EC" id="2.3.1.199"/>
    </reaction>
</comment>
<dbReference type="GO" id="GO:0042761">
    <property type="term" value="P:very long-chain fatty acid biosynthetic process"/>
    <property type="evidence" value="ECO:0007669"/>
    <property type="project" value="TreeGrafter"/>
</dbReference>
<evidence type="ECO:0000256" key="5">
    <source>
        <dbReference type="ARBA" id="ARBA00022832"/>
    </source>
</evidence>
<dbReference type="PROSITE" id="PS01188">
    <property type="entry name" value="ELO"/>
    <property type="match status" value="1"/>
</dbReference>
<dbReference type="GO" id="GO:0030148">
    <property type="term" value="P:sphingolipid biosynthetic process"/>
    <property type="evidence" value="ECO:0007669"/>
    <property type="project" value="TreeGrafter"/>
</dbReference>
<dbReference type="GO" id="GO:0019367">
    <property type="term" value="P:fatty acid elongation, saturated fatty acid"/>
    <property type="evidence" value="ECO:0007669"/>
    <property type="project" value="TreeGrafter"/>
</dbReference>
<dbReference type="Pfam" id="PF01151">
    <property type="entry name" value="ELO"/>
    <property type="match status" value="1"/>
</dbReference>
<keyword evidence="8 10" id="KW-0472">Membrane</keyword>
<evidence type="ECO:0000313" key="12">
    <source>
        <dbReference type="Proteomes" id="UP001152759"/>
    </source>
</evidence>
<keyword evidence="2 10" id="KW-0444">Lipid biosynthesis</keyword>
<keyword evidence="5 10" id="KW-0276">Fatty acid metabolism</keyword>
<dbReference type="InterPro" id="IPR030457">
    <property type="entry name" value="ELO_CS"/>
</dbReference>
<keyword evidence="3 10" id="KW-0808">Transferase</keyword>
<dbReference type="GO" id="GO:0034626">
    <property type="term" value="P:fatty acid elongation, polyunsaturated fatty acid"/>
    <property type="evidence" value="ECO:0007669"/>
    <property type="project" value="TreeGrafter"/>
</dbReference>
<dbReference type="OrthoDB" id="434092at2759"/>
<dbReference type="GO" id="GO:0034625">
    <property type="term" value="P:fatty acid elongation, monounsaturated fatty acid"/>
    <property type="evidence" value="ECO:0007669"/>
    <property type="project" value="TreeGrafter"/>
</dbReference>
<protein>
    <recommendedName>
        <fullName evidence="10">Elongation of very long chain fatty acids protein</fullName>
        <ecNumber evidence="10">2.3.1.199</ecNumber>
    </recommendedName>
    <alternativeName>
        <fullName evidence="10">Very-long-chain 3-oxoacyl-CoA synthase</fullName>
    </alternativeName>
</protein>
<evidence type="ECO:0000256" key="4">
    <source>
        <dbReference type="ARBA" id="ARBA00022692"/>
    </source>
</evidence>
<evidence type="ECO:0000256" key="7">
    <source>
        <dbReference type="ARBA" id="ARBA00023098"/>
    </source>
</evidence>
<comment type="subcellular location">
    <subcellularLocation>
        <location evidence="1">Membrane</location>
        <topology evidence="1">Multi-pass membrane protein</topology>
    </subcellularLocation>
</comment>
<dbReference type="GO" id="GO:0005789">
    <property type="term" value="C:endoplasmic reticulum membrane"/>
    <property type="evidence" value="ECO:0007669"/>
    <property type="project" value="TreeGrafter"/>
</dbReference>
<evidence type="ECO:0000256" key="8">
    <source>
        <dbReference type="ARBA" id="ARBA00023136"/>
    </source>
</evidence>